<dbReference type="PANTHER" id="PTHR11649:SF13">
    <property type="entry name" value="ENGB-TYPE G DOMAIN-CONTAINING PROTEIN"/>
    <property type="match status" value="1"/>
</dbReference>
<feature type="region of interest" description="Disordered" evidence="5">
    <location>
        <begin position="687"/>
        <end position="712"/>
    </location>
</feature>
<keyword evidence="2" id="KW-0547">Nucleotide-binding</keyword>
<dbReference type="Pfam" id="PF01926">
    <property type="entry name" value="MMR_HSR1"/>
    <property type="match status" value="1"/>
</dbReference>
<keyword evidence="8" id="KW-1185">Reference proteome</keyword>
<evidence type="ECO:0000256" key="5">
    <source>
        <dbReference type="SAM" id="MobiDB-lite"/>
    </source>
</evidence>
<dbReference type="Proteomes" id="UP001189429">
    <property type="component" value="Unassembled WGS sequence"/>
</dbReference>
<dbReference type="InterPro" id="IPR030393">
    <property type="entry name" value="G_ENGB_dom"/>
</dbReference>
<feature type="region of interest" description="Disordered" evidence="5">
    <location>
        <begin position="166"/>
        <end position="226"/>
    </location>
</feature>
<keyword evidence="4" id="KW-0342">GTP-binding</keyword>
<organism evidence="7 8">
    <name type="scientific">Prorocentrum cordatum</name>
    <dbReference type="NCBI Taxonomy" id="2364126"/>
    <lineage>
        <taxon>Eukaryota</taxon>
        <taxon>Sar</taxon>
        <taxon>Alveolata</taxon>
        <taxon>Dinophyceae</taxon>
        <taxon>Prorocentrales</taxon>
        <taxon>Prorocentraceae</taxon>
        <taxon>Prorocentrum</taxon>
    </lineage>
</organism>
<evidence type="ECO:0000313" key="8">
    <source>
        <dbReference type="Proteomes" id="UP001189429"/>
    </source>
</evidence>
<reference evidence="7" key="1">
    <citation type="submission" date="2023-10" db="EMBL/GenBank/DDBJ databases">
        <authorList>
            <person name="Chen Y."/>
            <person name="Shah S."/>
            <person name="Dougan E. K."/>
            <person name="Thang M."/>
            <person name="Chan C."/>
        </authorList>
    </citation>
    <scope>NUCLEOTIDE SEQUENCE [LARGE SCALE GENOMIC DNA]</scope>
</reference>
<dbReference type="Gene3D" id="3.40.50.300">
    <property type="entry name" value="P-loop containing nucleotide triphosphate hydrolases"/>
    <property type="match status" value="1"/>
</dbReference>
<dbReference type="PROSITE" id="PS51706">
    <property type="entry name" value="G_ENGB"/>
    <property type="match status" value="1"/>
</dbReference>
<evidence type="ECO:0000256" key="2">
    <source>
        <dbReference type="ARBA" id="ARBA00022741"/>
    </source>
</evidence>
<dbReference type="CDD" id="cd01876">
    <property type="entry name" value="YihA_EngB"/>
    <property type="match status" value="1"/>
</dbReference>
<feature type="domain" description="EngB-type G" evidence="6">
    <location>
        <begin position="326"/>
        <end position="514"/>
    </location>
</feature>
<sequence length="1211" mass="131250">MRERGKLARKDSDRALRGEIYQELSRHEERQTTAAYLDELKEAGDSKRIAELADQLDSGAWLHAVSCLLQLDELRTAFTLVSQSADSVNMSAWCRAAVGIGEAALSVDEDAAELEFPDRGLAQEVEQLLIEHSCDTAVVELWLVFAAAEAHLGAARLRRARLGVPGEGTSGAEDPGGSAAGAAAPGAGSRTPAEGGAEAAGTPASSSQGSKVLELASGGSGEGGVDAAVRADASESLRRCFEHISEVEKKVAACQLPAGGMRRWNDVLRCVAKHRQMPSTFQVLDAFERLGVKKNEFTYELVSRAGCLSVARPVTVDSFETMPPAHFPEIVFLGRSNVGKSSLVNAVLHRRKTLAPVAATPGHTTRFHFYTLNERNTMFPQMTVVDVPGLGFAVADEAQVEHWKSTLFTYMEYRGKRLRGIFHLVSAFDFYRAGKLDRLDVDIMKAAQPSGAEYTLVLTKLDMVPKRVDLYAMLEEWLEVNGLSVDRRNIVMSSVLSRVGRDLLWQRLWSCVDPENPRWHGTPDLLSIKSDLEALASSSDSSAAAAAIVERMEGLDGDSWEYAVRVLLQLGELETAWQAVDRRTSDTGGPEAAAFFPQQRAALAVGIAAYAADGTRRLGERILASLVERGNHDAAVELLLEKAAAEARLAALARTRRLAAAGASGTLGQPPADAGAWGSAAGAADAGAWGAEPQARGEGRAGGHEEGDGEQDPDAMFAVALESLRHLLARAEEWQARPWSVDRWNRLVRWIMERRDLSSLLAVLDAMEALAVRQNAETYSHIAAGAVAAVSAGEGTSTLEELAALPTAAPAGPLGAALPEVAFLSSSGAAHNADPLVDALLWPPLRERTGELRAERGEDIRVEGRPRPTGGAIDMLLARQRRSDDPPQLRRLVVNCTPGSQAAIPPFGLLDVPAGASDADDWAKHVVGHLERRPGRFAGVFQVVDAWNFVGFVRKVAPNKDPQMAPRKPRETELETFWFADNSQLQAETAGVAYRYSAELGDTDGRHLLRWGHKVQGFVTEDGEWLRVSGRKWCRKEDQYLPLRSQGVPVLVQAACCECGSTPTAHEREEGQVLQVYCPACWDAWQNRGSGADAEWALRGEELEVQRAALGSLRPGGSYTLVVADAMQLGREPWDNPGKDWAEVMAVSQERERLLTEHLERRAIEVAEEIGNGRVDVRVVLTDKARDGRGTGALWTRLWGCVRAELRGPAP</sequence>
<dbReference type="SUPFAM" id="SSF52540">
    <property type="entry name" value="P-loop containing nucleoside triphosphate hydrolases"/>
    <property type="match status" value="1"/>
</dbReference>
<accession>A0ABN9PW89</accession>
<evidence type="ECO:0000313" key="7">
    <source>
        <dbReference type="EMBL" id="CAK0797545.1"/>
    </source>
</evidence>
<keyword evidence="3" id="KW-0460">Magnesium</keyword>
<keyword evidence="1" id="KW-0479">Metal-binding</keyword>
<dbReference type="PANTHER" id="PTHR11649">
    <property type="entry name" value="MSS1/TRME-RELATED GTP-BINDING PROTEIN"/>
    <property type="match status" value="1"/>
</dbReference>
<dbReference type="InterPro" id="IPR027417">
    <property type="entry name" value="P-loop_NTPase"/>
</dbReference>
<name>A0ABN9PW89_9DINO</name>
<evidence type="ECO:0000256" key="3">
    <source>
        <dbReference type="ARBA" id="ARBA00022842"/>
    </source>
</evidence>
<evidence type="ECO:0000256" key="1">
    <source>
        <dbReference type="ARBA" id="ARBA00022723"/>
    </source>
</evidence>
<feature type="compositionally biased region" description="Basic and acidic residues" evidence="5">
    <location>
        <begin position="695"/>
        <end position="706"/>
    </location>
</feature>
<evidence type="ECO:0000256" key="4">
    <source>
        <dbReference type="ARBA" id="ARBA00023134"/>
    </source>
</evidence>
<protein>
    <recommendedName>
        <fullName evidence="6">EngB-type G domain-containing protein</fullName>
    </recommendedName>
</protein>
<comment type="caution">
    <text evidence="7">The sequence shown here is derived from an EMBL/GenBank/DDBJ whole genome shotgun (WGS) entry which is preliminary data.</text>
</comment>
<evidence type="ECO:0000259" key="6">
    <source>
        <dbReference type="PROSITE" id="PS51706"/>
    </source>
</evidence>
<proteinExistence type="predicted"/>
<dbReference type="EMBL" id="CAUYUJ010001769">
    <property type="protein sequence ID" value="CAK0797545.1"/>
    <property type="molecule type" value="Genomic_DNA"/>
</dbReference>
<dbReference type="InterPro" id="IPR006073">
    <property type="entry name" value="GTP-bd"/>
</dbReference>
<gene>
    <name evidence="7" type="ORF">PCOR1329_LOCUS6590</name>
</gene>
<feature type="compositionally biased region" description="Low complexity" evidence="5">
    <location>
        <begin position="170"/>
        <end position="217"/>
    </location>
</feature>